<feature type="domain" description="HAMP" evidence="16">
    <location>
        <begin position="226"/>
        <end position="279"/>
    </location>
</feature>
<dbReference type="Pfam" id="PF00672">
    <property type="entry name" value="HAMP"/>
    <property type="match status" value="1"/>
</dbReference>
<dbReference type="InterPro" id="IPR005467">
    <property type="entry name" value="His_kinase_dom"/>
</dbReference>
<keyword evidence="5" id="KW-0808">Transferase</keyword>
<dbReference type="SMART" id="SM00448">
    <property type="entry name" value="REC"/>
    <property type="match status" value="2"/>
</dbReference>
<keyword evidence="10 13" id="KW-0472">Membrane</keyword>
<dbReference type="Pfam" id="PF11845">
    <property type="entry name" value="Tll0287-like"/>
    <property type="match status" value="1"/>
</dbReference>
<dbReference type="PROSITE" id="PS50885">
    <property type="entry name" value="HAMP"/>
    <property type="match status" value="1"/>
</dbReference>
<keyword evidence="18" id="KW-1185">Reference proteome</keyword>
<dbReference type="Pfam" id="PF02518">
    <property type="entry name" value="HATPase_c"/>
    <property type="match status" value="1"/>
</dbReference>
<keyword evidence="13" id="KW-0812">Transmembrane</keyword>
<dbReference type="Gene3D" id="6.10.340.10">
    <property type="match status" value="1"/>
</dbReference>
<accession>A0A0M2UUP7</accession>
<evidence type="ECO:0000256" key="11">
    <source>
        <dbReference type="ARBA" id="ARBA00023306"/>
    </source>
</evidence>
<evidence type="ECO:0000256" key="4">
    <source>
        <dbReference type="ARBA" id="ARBA00022553"/>
    </source>
</evidence>
<evidence type="ECO:0000256" key="8">
    <source>
        <dbReference type="ARBA" id="ARBA00022840"/>
    </source>
</evidence>
<dbReference type="InterPro" id="IPR003661">
    <property type="entry name" value="HisK_dim/P_dom"/>
</dbReference>
<keyword evidence="7 17" id="KW-0418">Kinase</keyword>
<evidence type="ECO:0000259" key="16">
    <source>
        <dbReference type="PROSITE" id="PS50885"/>
    </source>
</evidence>
<evidence type="ECO:0000256" key="13">
    <source>
        <dbReference type="SAM" id="Phobius"/>
    </source>
</evidence>
<dbReference type="Gene3D" id="3.30.565.10">
    <property type="entry name" value="Histidine kinase-like ATPase, C-terminal domain"/>
    <property type="match status" value="1"/>
</dbReference>
<dbReference type="GO" id="GO:0005524">
    <property type="term" value="F:ATP binding"/>
    <property type="evidence" value="ECO:0007669"/>
    <property type="project" value="UniProtKB-KW"/>
</dbReference>
<name>A0A0M2UUP7_9BACT</name>
<dbReference type="CDD" id="cd16922">
    <property type="entry name" value="HATPase_EvgS-ArcB-TorS-like"/>
    <property type="match status" value="1"/>
</dbReference>
<feature type="domain" description="Response regulatory" evidence="15">
    <location>
        <begin position="682"/>
        <end position="798"/>
    </location>
</feature>
<dbReference type="PANTHER" id="PTHR43047">
    <property type="entry name" value="TWO-COMPONENT HISTIDINE PROTEIN KINASE"/>
    <property type="match status" value="1"/>
</dbReference>
<evidence type="ECO:0000256" key="9">
    <source>
        <dbReference type="ARBA" id="ARBA00023012"/>
    </source>
</evidence>
<comment type="catalytic activity">
    <reaction evidence="1">
        <text>ATP + protein L-histidine = ADP + protein N-phospho-L-histidine.</text>
        <dbReference type="EC" id="2.7.13.3"/>
    </reaction>
</comment>
<evidence type="ECO:0000259" key="14">
    <source>
        <dbReference type="PROSITE" id="PS50109"/>
    </source>
</evidence>
<evidence type="ECO:0000259" key="15">
    <source>
        <dbReference type="PROSITE" id="PS50110"/>
    </source>
</evidence>
<evidence type="ECO:0000313" key="17">
    <source>
        <dbReference type="EMBL" id="KKO18209.1"/>
    </source>
</evidence>
<evidence type="ECO:0000256" key="2">
    <source>
        <dbReference type="ARBA" id="ARBA00004370"/>
    </source>
</evidence>
<dbReference type="EMBL" id="LAQJ01000286">
    <property type="protein sequence ID" value="KKO18209.1"/>
    <property type="molecule type" value="Genomic_DNA"/>
</dbReference>
<feature type="domain" description="Response regulatory" evidence="15">
    <location>
        <begin position="558"/>
        <end position="671"/>
    </location>
</feature>
<sequence>MKIRHKLVILLAVLLVILDSVLVFFVYNRTRREFIKEVREKAKLIAMELETTRNYLASALQVSKIGITEQTKFFIPAVSGHAIGVKFAEETGYIIKQTSRKYRNLFNKPDLFEEDVLRKMEEDPGLFEYWSDDVVNGKRVERYLYALYVKEDCLLCHGSKEKAPELIQKNYDVGYDYKIGELRGAISVVIPNEIAERKFAANVIFFTTASSVSIVMIIIIIFLTTRKFMRPIERLTAAVAAITKTGDLTTKVDVLSKDEVGQLGRAFNDMSVKLQSTYATLEQRIAEKTTHLQQAILALERANRMKSEFLANMSHELRTPLNAIIGFAEVLRDKIAGDLNEEQADFVNDIHSSGSHLLQMINDILDLSKIEAGKMELQYGVFPVSEAIEEVYTIIKGLASKKHLELKTVILTDVKSIEADRVKFKQVLYNLLSNAIKFTPENGKIVLEAGVMEEMLQLSVSDTGIGMKSEDQQKVFKEFWQADSSFARKYEGTGLGLALTKRIIEMHGGKIWFESEYGKGSVFYFTLPIKASAKKPEPKEAKTKPRPTIPVGEKDAKTVLVVEDDRMAADLLTLYLTNGGYRVIIATDGEEAIKKAKEYQPFLITLDIMLPKKDGWDVLSELKNSQDIANIPVIIISMVDNKDLGFSLGAVEYLMKPIDRLKLIETVNSCIPAKKDKGKPMKILVVDDDEKAVKYMSSVLESAGFDVLRAYSGEAGINLAINSSPDLMILDLMMPEVSGFDVVEKLRVHPTAKGIPIIICSAKDITPEDKKILNGHILAIVQKSSHTKEDLLAMIRKTEQLQVKKADTQ</sequence>
<reference evidence="17 18" key="1">
    <citation type="journal article" date="2013" name="BMC Microbiol.">
        <title>Identification of the type II cytochrome c maturation pathway in anammox bacteria by comparative genomics.</title>
        <authorList>
            <person name="Ferousi C."/>
            <person name="Speth D.R."/>
            <person name="Reimann J."/>
            <person name="Op den Camp H.J."/>
            <person name="Allen J.W."/>
            <person name="Keltjens J.T."/>
            <person name="Jetten M.S."/>
        </authorList>
    </citation>
    <scope>NUCLEOTIDE SEQUENCE [LARGE SCALE GENOMIC DNA]</scope>
    <source>
        <strain evidence="17">RU1</strain>
    </source>
</reference>
<evidence type="ECO:0000256" key="6">
    <source>
        <dbReference type="ARBA" id="ARBA00022741"/>
    </source>
</evidence>
<evidence type="ECO:0000256" key="10">
    <source>
        <dbReference type="ARBA" id="ARBA00023136"/>
    </source>
</evidence>
<dbReference type="SMART" id="SM00388">
    <property type="entry name" value="HisKA"/>
    <property type="match status" value="1"/>
</dbReference>
<feature type="transmembrane region" description="Helical" evidence="13">
    <location>
        <begin position="199"/>
        <end position="224"/>
    </location>
</feature>
<keyword evidence="9" id="KW-0902">Two-component regulatory system</keyword>
<keyword evidence="13" id="KW-1133">Transmembrane helix</keyword>
<dbReference type="SUPFAM" id="SSF158472">
    <property type="entry name" value="HAMP domain-like"/>
    <property type="match status" value="1"/>
</dbReference>
<dbReference type="SUPFAM" id="SSF47384">
    <property type="entry name" value="Homodimeric domain of signal transducing histidine kinase"/>
    <property type="match status" value="1"/>
</dbReference>
<dbReference type="AlphaFoldDB" id="A0A0M2UUP7"/>
<dbReference type="CDD" id="cd17574">
    <property type="entry name" value="REC_OmpR"/>
    <property type="match status" value="2"/>
</dbReference>
<proteinExistence type="predicted"/>
<dbReference type="InterPro" id="IPR003660">
    <property type="entry name" value="HAMP_dom"/>
</dbReference>
<gene>
    <name evidence="17" type="ORF">BROFUL_03107</name>
</gene>
<feature type="modified residue" description="4-aspartylphosphate" evidence="12">
    <location>
        <position position="607"/>
    </location>
</feature>
<dbReference type="PROSITE" id="PS50110">
    <property type="entry name" value="RESPONSE_REGULATORY"/>
    <property type="match status" value="2"/>
</dbReference>
<dbReference type="InterPro" id="IPR021796">
    <property type="entry name" value="Tll0287-like_dom"/>
</dbReference>
<dbReference type="SMART" id="SM00304">
    <property type="entry name" value="HAMP"/>
    <property type="match status" value="1"/>
</dbReference>
<dbReference type="SMART" id="SM00387">
    <property type="entry name" value="HATPase_c"/>
    <property type="match status" value="1"/>
</dbReference>
<dbReference type="InterPro" id="IPR011006">
    <property type="entry name" value="CheY-like_superfamily"/>
</dbReference>
<keyword evidence="11" id="KW-0131">Cell cycle</keyword>
<dbReference type="SUPFAM" id="SSF55874">
    <property type="entry name" value="ATPase domain of HSP90 chaperone/DNA topoisomerase II/histidine kinase"/>
    <property type="match status" value="1"/>
</dbReference>
<dbReference type="InterPro" id="IPR004358">
    <property type="entry name" value="Sig_transdc_His_kin-like_C"/>
</dbReference>
<evidence type="ECO:0000313" key="18">
    <source>
        <dbReference type="Proteomes" id="UP000034954"/>
    </source>
</evidence>
<organism evidence="17 18">
    <name type="scientific">Candidatus Brocadia fulgida</name>
    <dbReference type="NCBI Taxonomy" id="380242"/>
    <lineage>
        <taxon>Bacteria</taxon>
        <taxon>Pseudomonadati</taxon>
        <taxon>Planctomycetota</taxon>
        <taxon>Candidatus Brocadiia</taxon>
        <taxon>Candidatus Brocadiales</taxon>
        <taxon>Candidatus Brocadiaceae</taxon>
        <taxon>Candidatus Brocadia</taxon>
    </lineage>
</organism>
<evidence type="ECO:0000256" key="7">
    <source>
        <dbReference type="ARBA" id="ARBA00022777"/>
    </source>
</evidence>
<dbReference type="PANTHER" id="PTHR43047:SF63">
    <property type="entry name" value="HISTIDINE KINASE"/>
    <property type="match status" value="1"/>
</dbReference>
<dbReference type="Gene3D" id="3.40.50.2300">
    <property type="match status" value="2"/>
</dbReference>
<dbReference type="GO" id="GO:0009927">
    <property type="term" value="F:histidine phosphotransfer kinase activity"/>
    <property type="evidence" value="ECO:0007669"/>
    <property type="project" value="TreeGrafter"/>
</dbReference>
<evidence type="ECO:0000256" key="5">
    <source>
        <dbReference type="ARBA" id="ARBA00022679"/>
    </source>
</evidence>
<evidence type="ECO:0000256" key="3">
    <source>
        <dbReference type="ARBA" id="ARBA00012438"/>
    </source>
</evidence>
<dbReference type="GO" id="GO:0005886">
    <property type="term" value="C:plasma membrane"/>
    <property type="evidence" value="ECO:0007669"/>
    <property type="project" value="TreeGrafter"/>
</dbReference>
<feature type="domain" description="Histidine kinase" evidence="14">
    <location>
        <begin position="312"/>
        <end position="531"/>
    </location>
</feature>
<evidence type="ECO:0000256" key="12">
    <source>
        <dbReference type="PROSITE-ProRule" id="PRU00169"/>
    </source>
</evidence>
<dbReference type="FunFam" id="3.30.565.10:FF:000010">
    <property type="entry name" value="Sensor histidine kinase RcsC"/>
    <property type="match status" value="1"/>
</dbReference>
<dbReference type="FunFam" id="1.10.287.130:FF:000038">
    <property type="entry name" value="Sensory transduction histidine kinase"/>
    <property type="match status" value="1"/>
</dbReference>
<comment type="caution">
    <text evidence="17">The sequence shown here is derived from an EMBL/GenBank/DDBJ whole genome shotgun (WGS) entry which is preliminary data.</text>
</comment>
<dbReference type="InterPro" id="IPR001789">
    <property type="entry name" value="Sig_transdc_resp-reg_receiver"/>
</dbReference>
<dbReference type="InterPro" id="IPR036097">
    <property type="entry name" value="HisK_dim/P_sf"/>
</dbReference>
<dbReference type="GO" id="GO:0000155">
    <property type="term" value="F:phosphorelay sensor kinase activity"/>
    <property type="evidence" value="ECO:0007669"/>
    <property type="project" value="InterPro"/>
</dbReference>
<dbReference type="InterPro" id="IPR036890">
    <property type="entry name" value="HATPase_C_sf"/>
</dbReference>
<feature type="modified residue" description="4-aspartylphosphate" evidence="12">
    <location>
        <position position="731"/>
    </location>
</feature>
<dbReference type="PRINTS" id="PR00344">
    <property type="entry name" value="BCTRLSENSOR"/>
</dbReference>
<keyword evidence="4 12" id="KW-0597">Phosphoprotein</keyword>
<dbReference type="Proteomes" id="UP000034954">
    <property type="component" value="Unassembled WGS sequence"/>
</dbReference>
<dbReference type="CDD" id="cd06225">
    <property type="entry name" value="HAMP"/>
    <property type="match status" value="1"/>
</dbReference>
<protein>
    <recommendedName>
        <fullName evidence="3">histidine kinase</fullName>
        <ecNumber evidence="3">2.7.13.3</ecNumber>
    </recommendedName>
</protein>
<dbReference type="EC" id="2.7.13.3" evidence="3"/>
<dbReference type="Pfam" id="PF00072">
    <property type="entry name" value="Response_reg"/>
    <property type="match status" value="2"/>
</dbReference>
<keyword evidence="8" id="KW-0067">ATP-binding</keyword>
<dbReference type="CDD" id="cd00082">
    <property type="entry name" value="HisKA"/>
    <property type="match status" value="1"/>
</dbReference>
<dbReference type="PROSITE" id="PS50109">
    <property type="entry name" value="HIS_KIN"/>
    <property type="match status" value="1"/>
</dbReference>
<dbReference type="InterPro" id="IPR003594">
    <property type="entry name" value="HATPase_dom"/>
</dbReference>
<dbReference type="Gene3D" id="1.10.287.130">
    <property type="match status" value="1"/>
</dbReference>
<dbReference type="Pfam" id="PF00512">
    <property type="entry name" value="HisKA"/>
    <property type="match status" value="1"/>
</dbReference>
<comment type="subcellular location">
    <subcellularLocation>
        <location evidence="2">Membrane</location>
    </subcellularLocation>
</comment>
<keyword evidence="6" id="KW-0547">Nucleotide-binding</keyword>
<dbReference type="SUPFAM" id="SSF52172">
    <property type="entry name" value="CheY-like"/>
    <property type="match status" value="2"/>
</dbReference>
<evidence type="ECO:0000256" key="1">
    <source>
        <dbReference type="ARBA" id="ARBA00000085"/>
    </source>
</evidence>